<dbReference type="CDD" id="cd09818">
    <property type="entry name" value="PIOX_like"/>
    <property type="match status" value="1"/>
</dbReference>
<dbReference type="Pfam" id="PF03098">
    <property type="entry name" value="An_peroxidase"/>
    <property type="match status" value="1"/>
</dbReference>
<dbReference type="PROSITE" id="PS50292">
    <property type="entry name" value="PEROXIDASE_3"/>
    <property type="match status" value="1"/>
</dbReference>
<dbReference type="InterPro" id="IPR034815">
    <property type="entry name" value="A_dioxygenase"/>
</dbReference>
<evidence type="ECO:0000256" key="4">
    <source>
        <dbReference type="ARBA" id="ARBA00022617"/>
    </source>
</evidence>
<keyword evidence="10" id="KW-0560">Oxidoreductase</keyword>
<dbReference type="PANTHER" id="PTHR11903">
    <property type="entry name" value="PROSTAGLANDIN G/H SYNTHASE"/>
    <property type="match status" value="1"/>
</dbReference>
<dbReference type="PANTHER" id="PTHR11903:SF11">
    <property type="entry name" value="ALPHA-DIOXYGENASE 1"/>
    <property type="match status" value="1"/>
</dbReference>
<evidence type="ECO:0000256" key="9">
    <source>
        <dbReference type="ARBA" id="ARBA00022964"/>
    </source>
</evidence>
<organism evidence="16 17">
    <name type="scientific">Parathielavia appendiculata</name>
    <dbReference type="NCBI Taxonomy" id="2587402"/>
    <lineage>
        <taxon>Eukaryota</taxon>
        <taxon>Fungi</taxon>
        <taxon>Dikarya</taxon>
        <taxon>Ascomycota</taxon>
        <taxon>Pezizomycotina</taxon>
        <taxon>Sordariomycetes</taxon>
        <taxon>Sordariomycetidae</taxon>
        <taxon>Sordariales</taxon>
        <taxon>Chaetomiaceae</taxon>
        <taxon>Parathielavia</taxon>
    </lineage>
</organism>
<dbReference type="GO" id="GO:0020037">
    <property type="term" value="F:heme binding"/>
    <property type="evidence" value="ECO:0007669"/>
    <property type="project" value="InterPro"/>
</dbReference>
<evidence type="ECO:0000256" key="15">
    <source>
        <dbReference type="SAM" id="MobiDB-lite"/>
    </source>
</evidence>
<keyword evidence="8" id="KW-0276">Fatty acid metabolism</keyword>
<dbReference type="InterPro" id="IPR050783">
    <property type="entry name" value="Oxylipin_biosynth_metab"/>
</dbReference>
<keyword evidence="11 14" id="KW-0408">Iron</keyword>
<keyword evidence="4 14" id="KW-0349">Heme</keyword>
<keyword evidence="2" id="KW-0444">Lipid biosynthesis</keyword>
<keyword evidence="3" id="KW-0575">Peroxidase</keyword>
<name>A0AAN6Z317_9PEZI</name>
<reference evidence="16" key="1">
    <citation type="journal article" date="2023" name="Mol. Phylogenet. Evol.">
        <title>Genome-scale phylogeny and comparative genomics of the fungal order Sordariales.</title>
        <authorList>
            <person name="Hensen N."/>
            <person name="Bonometti L."/>
            <person name="Westerberg I."/>
            <person name="Brannstrom I.O."/>
            <person name="Guillou S."/>
            <person name="Cros-Aarteil S."/>
            <person name="Calhoun S."/>
            <person name="Haridas S."/>
            <person name="Kuo A."/>
            <person name="Mondo S."/>
            <person name="Pangilinan J."/>
            <person name="Riley R."/>
            <person name="LaButti K."/>
            <person name="Andreopoulos B."/>
            <person name="Lipzen A."/>
            <person name="Chen C."/>
            <person name="Yan M."/>
            <person name="Daum C."/>
            <person name="Ng V."/>
            <person name="Clum A."/>
            <person name="Steindorff A."/>
            <person name="Ohm R.A."/>
            <person name="Martin F."/>
            <person name="Silar P."/>
            <person name="Natvig D.O."/>
            <person name="Lalanne C."/>
            <person name="Gautier V."/>
            <person name="Ament-Velasquez S.L."/>
            <person name="Kruys A."/>
            <person name="Hutchinson M.I."/>
            <person name="Powell A.J."/>
            <person name="Barry K."/>
            <person name="Miller A.N."/>
            <person name="Grigoriev I.V."/>
            <person name="Debuchy R."/>
            <person name="Gladieux P."/>
            <person name="Hiltunen Thoren M."/>
            <person name="Johannesson H."/>
        </authorList>
    </citation>
    <scope>NUCLEOTIDE SEQUENCE</scope>
    <source>
        <strain evidence="16">CBS 731.68</strain>
    </source>
</reference>
<dbReference type="GeneID" id="87828044"/>
<dbReference type="AlphaFoldDB" id="A0AAN6Z317"/>
<evidence type="ECO:0000256" key="12">
    <source>
        <dbReference type="ARBA" id="ARBA00023098"/>
    </source>
</evidence>
<evidence type="ECO:0000256" key="14">
    <source>
        <dbReference type="PIRSR" id="PIRSR619791-2"/>
    </source>
</evidence>
<dbReference type="InterPro" id="IPR019791">
    <property type="entry name" value="Haem_peroxidase_animal"/>
</dbReference>
<keyword evidence="5 14" id="KW-0479">Metal-binding</keyword>
<evidence type="ECO:0000256" key="11">
    <source>
        <dbReference type="ARBA" id="ARBA00023004"/>
    </source>
</evidence>
<dbReference type="GO" id="GO:0016702">
    <property type="term" value="F:oxidoreductase activity, acting on single donors with incorporation of molecular oxygen, incorporation of two atoms of oxygen"/>
    <property type="evidence" value="ECO:0007669"/>
    <property type="project" value="TreeGrafter"/>
</dbReference>
<comment type="cofactor">
    <cofactor evidence="1">
        <name>Ca(2+)</name>
        <dbReference type="ChEBI" id="CHEBI:29108"/>
    </cofactor>
</comment>
<dbReference type="GO" id="GO:0031408">
    <property type="term" value="P:oxylipin biosynthetic process"/>
    <property type="evidence" value="ECO:0007669"/>
    <property type="project" value="UniProtKB-KW"/>
</dbReference>
<proteinExistence type="predicted"/>
<dbReference type="GO" id="GO:0006952">
    <property type="term" value="P:defense response"/>
    <property type="evidence" value="ECO:0007669"/>
    <property type="project" value="UniProtKB-KW"/>
</dbReference>
<comment type="caution">
    <text evidence="16">The sequence shown here is derived from an EMBL/GenBank/DDBJ whole genome shotgun (WGS) entry which is preliminary data.</text>
</comment>
<dbReference type="GO" id="GO:0006633">
    <property type="term" value="P:fatty acid biosynthetic process"/>
    <property type="evidence" value="ECO:0007669"/>
    <property type="project" value="UniProtKB-KW"/>
</dbReference>
<dbReference type="EMBL" id="MU853229">
    <property type="protein sequence ID" value="KAK4123142.1"/>
    <property type="molecule type" value="Genomic_DNA"/>
</dbReference>
<evidence type="ECO:0000256" key="13">
    <source>
        <dbReference type="ARBA" id="ARBA00023160"/>
    </source>
</evidence>
<evidence type="ECO:0000256" key="1">
    <source>
        <dbReference type="ARBA" id="ARBA00001913"/>
    </source>
</evidence>
<evidence type="ECO:0000256" key="10">
    <source>
        <dbReference type="ARBA" id="ARBA00023002"/>
    </source>
</evidence>
<feature type="region of interest" description="Disordered" evidence="15">
    <location>
        <begin position="1"/>
        <end position="26"/>
    </location>
</feature>
<keyword evidence="17" id="KW-1185">Reference proteome</keyword>
<dbReference type="InterPro" id="IPR010255">
    <property type="entry name" value="Haem_peroxidase_sf"/>
</dbReference>
<keyword evidence="7" id="KW-0611">Plant defense</keyword>
<dbReference type="InterPro" id="IPR037120">
    <property type="entry name" value="Haem_peroxidase_sf_animal"/>
</dbReference>
<evidence type="ECO:0000256" key="5">
    <source>
        <dbReference type="ARBA" id="ARBA00022723"/>
    </source>
</evidence>
<dbReference type="GO" id="GO:0006979">
    <property type="term" value="P:response to oxidative stress"/>
    <property type="evidence" value="ECO:0007669"/>
    <property type="project" value="InterPro"/>
</dbReference>
<evidence type="ECO:0000256" key="7">
    <source>
        <dbReference type="ARBA" id="ARBA00022821"/>
    </source>
</evidence>
<dbReference type="RefSeq" id="XP_062646913.1">
    <property type="nucleotide sequence ID" value="XM_062791275.1"/>
</dbReference>
<gene>
    <name evidence="16" type="ORF">N657DRAFT_634342</name>
</gene>
<keyword evidence="13" id="KW-0275">Fatty acid biosynthesis</keyword>
<evidence type="ECO:0000256" key="8">
    <source>
        <dbReference type="ARBA" id="ARBA00022832"/>
    </source>
</evidence>
<reference evidence="16" key="2">
    <citation type="submission" date="2023-05" db="EMBL/GenBank/DDBJ databases">
        <authorList>
            <consortium name="Lawrence Berkeley National Laboratory"/>
            <person name="Steindorff A."/>
            <person name="Hensen N."/>
            <person name="Bonometti L."/>
            <person name="Westerberg I."/>
            <person name="Brannstrom I.O."/>
            <person name="Guillou S."/>
            <person name="Cros-Aarteil S."/>
            <person name="Calhoun S."/>
            <person name="Haridas S."/>
            <person name="Kuo A."/>
            <person name="Mondo S."/>
            <person name="Pangilinan J."/>
            <person name="Riley R."/>
            <person name="Labutti K."/>
            <person name="Andreopoulos B."/>
            <person name="Lipzen A."/>
            <person name="Chen C."/>
            <person name="Yanf M."/>
            <person name="Daum C."/>
            <person name="Ng V."/>
            <person name="Clum A."/>
            <person name="Ohm R."/>
            <person name="Martin F."/>
            <person name="Silar P."/>
            <person name="Natvig D."/>
            <person name="Lalanne C."/>
            <person name="Gautier V."/>
            <person name="Ament-Velasquez S.L."/>
            <person name="Kruys A."/>
            <person name="Hutchinson M.I."/>
            <person name="Powell A.J."/>
            <person name="Barry K."/>
            <person name="Miller A.N."/>
            <person name="Grigoriev I.V."/>
            <person name="Debuchy R."/>
            <person name="Gladieux P."/>
            <person name="Thoren M.H."/>
            <person name="Johannesson H."/>
        </authorList>
    </citation>
    <scope>NUCLEOTIDE SEQUENCE</scope>
    <source>
        <strain evidence="16">CBS 731.68</strain>
    </source>
</reference>
<dbReference type="SUPFAM" id="SSF48113">
    <property type="entry name" value="Heme-dependent peroxidases"/>
    <property type="match status" value="1"/>
</dbReference>
<evidence type="ECO:0000313" key="16">
    <source>
        <dbReference type="EMBL" id="KAK4123142.1"/>
    </source>
</evidence>
<evidence type="ECO:0000256" key="3">
    <source>
        <dbReference type="ARBA" id="ARBA00022559"/>
    </source>
</evidence>
<sequence>MASTSSAAYDAHGSSGTQPKPGYDEQQFPAFKPSFLERVGIGGFRLLNKVIPWYKLPGFIGAFNLAFLRIELRQYNLYDGYASAEAQGNSSETPLPDERYRRARHSDGKFNSLERPNMGCRGMRFGHNFPRNLTAKPTEEELWTPNPRLISDRFMARRDGRFIPATTLNMLAAAWIQFQIHDWFNHVQSEEKFNVPLPEGGEPWPHPHMELFRTKPDEIRDPSDLKCPGYNNENTAWWDGSQIYGSSEEITRKLRTKLPGGKLELDAVGTVSFLPRDKDGNPLTGFHNNWWIGLEMLHTLFAMEHNAICDALKAAYPDMTGEMLRFPSDQIFDKARLVNSALMAKIHTVEWTPAILAHPALQIGMAANWWGIVGEKLTKMLGRISKSSEIISGIPGSGAEQDGAPYSLTEEFVSVYRMHSLIPDNIAFFSATSGKHIETIPVADMTFDNAQIPLRQNLFTLPDAFYSFGINYPGAITNNNYPSFLRNLPTPDGQTRDLGTVDILRDRERGVPRYCTFRRHLRMSVPRTFEELTGGNTVLAAELREAYNGDIELVDALVGSHSEPVIPGFGFSETAFRIFILMASRRLKSDRFIAGHGEWSEGTYTKVGFRWVQDSGMKDVLGRHFPELRVLLEKSGGRNVFAPWLKLKESEKYQGVETNASA</sequence>
<keyword evidence="6" id="KW-0925">Oxylipin biosynthesis</keyword>
<dbReference type="GO" id="GO:0004601">
    <property type="term" value="F:peroxidase activity"/>
    <property type="evidence" value="ECO:0007669"/>
    <property type="project" value="UniProtKB-KW"/>
</dbReference>
<feature type="binding site" description="axial binding residue" evidence="14">
    <location>
        <position position="419"/>
    </location>
    <ligand>
        <name>heme b</name>
        <dbReference type="ChEBI" id="CHEBI:60344"/>
    </ligand>
    <ligandPart>
        <name>Fe</name>
        <dbReference type="ChEBI" id="CHEBI:18248"/>
    </ligandPart>
</feature>
<keyword evidence="12" id="KW-0443">Lipid metabolism</keyword>
<dbReference type="GO" id="GO:0046872">
    <property type="term" value="F:metal ion binding"/>
    <property type="evidence" value="ECO:0007669"/>
    <property type="project" value="UniProtKB-KW"/>
</dbReference>
<evidence type="ECO:0000256" key="2">
    <source>
        <dbReference type="ARBA" id="ARBA00022516"/>
    </source>
</evidence>
<dbReference type="Proteomes" id="UP001302602">
    <property type="component" value="Unassembled WGS sequence"/>
</dbReference>
<accession>A0AAN6Z317</accession>
<dbReference type="Gene3D" id="1.10.640.10">
    <property type="entry name" value="Haem peroxidase domain superfamily, animal type"/>
    <property type="match status" value="1"/>
</dbReference>
<protein>
    <submittedName>
        <fullName evidence="16">Feebly protein</fullName>
    </submittedName>
</protein>
<evidence type="ECO:0000256" key="6">
    <source>
        <dbReference type="ARBA" id="ARBA00022767"/>
    </source>
</evidence>
<evidence type="ECO:0000313" key="17">
    <source>
        <dbReference type="Proteomes" id="UP001302602"/>
    </source>
</evidence>
<keyword evidence="9" id="KW-0223">Dioxygenase</keyword>